<dbReference type="Gene3D" id="2.100.10.30">
    <property type="entry name" value="Jacalin-like lectin domain"/>
    <property type="match status" value="1"/>
</dbReference>
<dbReference type="SMART" id="SM00915">
    <property type="entry name" value="Jacalin"/>
    <property type="match status" value="1"/>
</dbReference>
<evidence type="ECO:0000256" key="1">
    <source>
        <dbReference type="ARBA" id="ARBA00009042"/>
    </source>
</evidence>
<proteinExistence type="inferred from homology"/>
<gene>
    <name evidence="4" type="ORF">VNI00_003203</name>
</gene>
<keyword evidence="2" id="KW-0175">Coiled coil</keyword>
<dbReference type="Pfam" id="PF01419">
    <property type="entry name" value="Jacalin"/>
    <property type="match status" value="1"/>
</dbReference>
<name>A0AAW0DRR1_9AGAR</name>
<reference evidence="4 5" key="1">
    <citation type="submission" date="2024-01" db="EMBL/GenBank/DDBJ databases">
        <title>A draft genome for a cacao thread blight-causing isolate of Paramarasmius palmivorus.</title>
        <authorList>
            <person name="Baruah I.K."/>
            <person name="Bukari Y."/>
            <person name="Amoako-Attah I."/>
            <person name="Meinhardt L.W."/>
            <person name="Bailey B.A."/>
            <person name="Cohen S.P."/>
        </authorList>
    </citation>
    <scope>NUCLEOTIDE SEQUENCE [LARGE SCALE GENOMIC DNA]</scope>
    <source>
        <strain evidence="4 5">GH-12</strain>
    </source>
</reference>
<evidence type="ECO:0000313" key="5">
    <source>
        <dbReference type="Proteomes" id="UP001383192"/>
    </source>
</evidence>
<evidence type="ECO:0000256" key="2">
    <source>
        <dbReference type="SAM" id="Coils"/>
    </source>
</evidence>
<dbReference type="EMBL" id="JAYKXP010000008">
    <property type="protein sequence ID" value="KAK7054740.1"/>
    <property type="molecule type" value="Genomic_DNA"/>
</dbReference>
<dbReference type="InterPro" id="IPR012475">
    <property type="entry name" value="Fungal_lectin"/>
</dbReference>
<dbReference type="PROSITE" id="PS51752">
    <property type="entry name" value="JACALIN_LECTIN"/>
    <property type="match status" value="1"/>
</dbReference>
<dbReference type="Gene3D" id="2.120.10.70">
    <property type="entry name" value="Fucose-specific lectin"/>
    <property type="match status" value="2"/>
</dbReference>
<comment type="caution">
    <text evidence="4">The sequence shown here is derived from an EMBL/GenBank/DDBJ whole genome shotgun (WGS) entry which is preliminary data.</text>
</comment>
<evidence type="ECO:0000259" key="3">
    <source>
        <dbReference type="PROSITE" id="PS51752"/>
    </source>
</evidence>
<dbReference type="Proteomes" id="UP001383192">
    <property type="component" value="Unassembled WGS sequence"/>
</dbReference>
<dbReference type="InterPro" id="IPR001229">
    <property type="entry name" value="Jacalin-like_lectin_dom"/>
</dbReference>
<dbReference type="SUPFAM" id="SSF51101">
    <property type="entry name" value="Mannose-binding lectins"/>
    <property type="match status" value="1"/>
</dbReference>
<protein>
    <recommendedName>
        <fullName evidence="3">Jacalin-type lectin domain-containing protein</fullName>
    </recommendedName>
</protein>
<sequence>MPLGLRSVALSADHSFDDIRVYTKTANGDVREGYNAISLDALDAAKSSNERNVVDMAEGWRPGDLRFECSPNSTLCAVTWGDLSFSRSIFYQTEDGSIRERRCWGTWQITSFVQPDCMMGTSIAVVQSGRPGDMILFFQDSEGYICRRTSHANLPNDDNWEPVVRIQKAAKCTGIAATEWDYCDDVRVYFQDENFTIREYCRIQGFSDWILGDLSVSCTKPVGDIAAISWFGSNGACEIRIYFQNEENDIVEYGRNSDPNLPQWQKGDFKYPALPNSDIVAYARRVTVDHYLIVMWAGPDQIVHQRVDPAGWGWMDPTPIAYLETTGRFMGKCTGTTFSDDGLGSDLKVIKQINVRCSSVIDAISLDFTDGSSTGWHGGTGGSQHSFTLNQGEDIITILVTADNSTISALQFITSQGRSSDWFGSKTGDTFDWQMDGRALLGFIGAAEQHVHGLMPFWSERYSSPALTNVQACVTEADNIKKEVEIAKGSADTLLSQTQALQDDIDKGLKGPADHAMQGISVLSMSIENLYNQTKAAPQPQKDAVDRLVKTCKNQALVVNKRFQSLHSEAVKLRERGSQLSTDLVAQIGTSDSRATRLTKLQGVSDGLKTSAQAKASAARQVIYSSRNRYSRLKIAHSDRKTTAEQSVVNAQHTKSVAESKRDSAKTARILRDIFTLGFGEIDDWGGLNEAIDYANKLIDSCQRNVEAAQNDIQAADNTLTQVQHEIDTFPALQSAINSDKSALESVRTSAIQLEQKNLDLTNNAFDITIYLGGLVARTETVQTKLTASGFAQAILAIEQLLKTPTQVTGLIKDSPGQLENTMEMIAQSDQVADDLGDVI</sequence>
<keyword evidence="5" id="KW-1185">Reference proteome</keyword>
<feature type="domain" description="Jacalin-type lectin" evidence="3">
    <location>
        <begin position="323"/>
        <end position="460"/>
    </location>
</feature>
<dbReference type="SUPFAM" id="SSF89372">
    <property type="entry name" value="Fucose-specific lectin"/>
    <property type="match status" value="2"/>
</dbReference>
<dbReference type="Pfam" id="PF07938">
    <property type="entry name" value="Fungal_lectin"/>
    <property type="match status" value="1"/>
</dbReference>
<comment type="similarity">
    <text evidence="1">Belongs to the fungal fucose-specific lectin family.</text>
</comment>
<feature type="coiled-coil region" evidence="2">
    <location>
        <begin position="692"/>
        <end position="764"/>
    </location>
</feature>
<evidence type="ECO:0000313" key="4">
    <source>
        <dbReference type="EMBL" id="KAK7054740.1"/>
    </source>
</evidence>
<dbReference type="AlphaFoldDB" id="A0AAW0DRR1"/>
<dbReference type="InterPro" id="IPR036404">
    <property type="entry name" value="Jacalin-like_lectin_dom_sf"/>
</dbReference>
<organism evidence="4 5">
    <name type="scientific">Paramarasmius palmivorus</name>
    <dbReference type="NCBI Taxonomy" id="297713"/>
    <lineage>
        <taxon>Eukaryota</taxon>
        <taxon>Fungi</taxon>
        <taxon>Dikarya</taxon>
        <taxon>Basidiomycota</taxon>
        <taxon>Agaricomycotina</taxon>
        <taxon>Agaricomycetes</taxon>
        <taxon>Agaricomycetidae</taxon>
        <taxon>Agaricales</taxon>
        <taxon>Marasmiineae</taxon>
        <taxon>Marasmiaceae</taxon>
        <taxon>Paramarasmius</taxon>
    </lineage>
</organism>
<accession>A0AAW0DRR1</accession>